<name>A0A7U8C5C8_NEPCE</name>
<dbReference type="UniPathway" id="UPA00067">
    <property type="reaction ID" value="UER00122"/>
</dbReference>
<keyword evidence="6 8" id="KW-0012">Acyltransferase</keyword>
<comment type="function">
    <text evidence="8">Catalyzes the acetylation of L-2,4-diaminobutyrate (DABA) to gamma-N-acetyl-alpha,gamma-diaminobutyric acid (ADABA) with acetyl coenzyme A.</text>
</comment>
<reference evidence="10 11" key="1">
    <citation type="submission" date="2006-02" db="EMBL/GenBank/DDBJ databases">
        <authorList>
            <person name="Pinhassi J."/>
            <person name="Pedros-Alio C."/>
            <person name="Ferriera S."/>
            <person name="Johnson J."/>
            <person name="Kravitz S."/>
            <person name="Halpern A."/>
            <person name="Remington K."/>
            <person name="Beeson K."/>
            <person name="Tran B."/>
            <person name="Rogers Y.-H."/>
            <person name="Friedman R."/>
            <person name="Venter J.C."/>
        </authorList>
    </citation>
    <scope>NUCLEOTIDE SEQUENCE [LARGE SCALE GENOMIC DNA]</scope>
    <source>
        <strain evidence="10 11">MED92</strain>
    </source>
</reference>
<dbReference type="NCBIfam" id="TIGR02406">
    <property type="entry name" value="ectoine_EctA"/>
    <property type="match status" value="1"/>
</dbReference>
<evidence type="ECO:0000256" key="2">
    <source>
        <dbReference type="ARBA" id="ARBA00010712"/>
    </source>
</evidence>
<evidence type="ECO:0000256" key="8">
    <source>
        <dbReference type="RuleBase" id="RU365045"/>
    </source>
</evidence>
<dbReference type="EC" id="2.3.1.178" evidence="3 8"/>
<evidence type="ECO:0000256" key="6">
    <source>
        <dbReference type="ARBA" id="ARBA00023315"/>
    </source>
</evidence>
<evidence type="ECO:0000256" key="5">
    <source>
        <dbReference type="ARBA" id="ARBA00022679"/>
    </source>
</evidence>
<evidence type="ECO:0000256" key="1">
    <source>
        <dbReference type="ARBA" id="ARBA00004978"/>
    </source>
</evidence>
<dbReference type="InterPro" id="IPR000182">
    <property type="entry name" value="GNAT_dom"/>
</dbReference>
<evidence type="ECO:0000256" key="3">
    <source>
        <dbReference type="ARBA" id="ARBA00012355"/>
    </source>
</evidence>
<evidence type="ECO:0000256" key="4">
    <source>
        <dbReference type="ARBA" id="ARBA00017935"/>
    </source>
</evidence>
<dbReference type="InterPro" id="IPR012772">
    <property type="entry name" value="Ectoine_EctA"/>
</dbReference>
<accession>A0A7U8C5C8</accession>
<organism evidence="10 11">
    <name type="scientific">Neptuniibacter caesariensis</name>
    <dbReference type="NCBI Taxonomy" id="207954"/>
    <lineage>
        <taxon>Bacteria</taxon>
        <taxon>Pseudomonadati</taxon>
        <taxon>Pseudomonadota</taxon>
        <taxon>Gammaproteobacteria</taxon>
        <taxon>Oceanospirillales</taxon>
        <taxon>Oceanospirillaceae</taxon>
        <taxon>Neptuniibacter</taxon>
    </lineage>
</organism>
<dbReference type="CDD" id="cd04301">
    <property type="entry name" value="NAT_SF"/>
    <property type="match status" value="1"/>
</dbReference>
<dbReference type="Gene3D" id="3.40.630.30">
    <property type="match status" value="1"/>
</dbReference>
<sequence length="157" mass="17736">MDGAQVHALIERCPPLDTNSVYCNLLQCQDFAETSIVAQNEQGEIVGFISGYVPPKRQRTLFIWQVALDSEYRGQGIASEMLARLFSRDNDLKYIETTISPSNTASQKLFKNFFTTHHMALETHTLFESGIHFSDDHEDEVLYRAGPAKQFAPIHAV</sequence>
<comment type="similarity">
    <text evidence="2 8">Belongs to the acetyltransferase family. EctA subfamily.</text>
</comment>
<feature type="domain" description="N-acetyltransferase" evidence="9">
    <location>
        <begin position="1"/>
        <end position="153"/>
    </location>
</feature>
<dbReference type="AlphaFoldDB" id="A0A7U8C5C8"/>
<dbReference type="SUPFAM" id="SSF55729">
    <property type="entry name" value="Acyl-CoA N-acyltransferases (Nat)"/>
    <property type="match status" value="1"/>
</dbReference>
<dbReference type="Pfam" id="PF00583">
    <property type="entry name" value="Acetyltransf_1"/>
    <property type="match status" value="1"/>
</dbReference>
<keyword evidence="11" id="KW-1185">Reference proteome</keyword>
<evidence type="ECO:0000313" key="11">
    <source>
        <dbReference type="Proteomes" id="UP000002171"/>
    </source>
</evidence>
<evidence type="ECO:0000313" key="10">
    <source>
        <dbReference type="EMBL" id="EAR60186.1"/>
    </source>
</evidence>
<evidence type="ECO:0000256" key="7">
    <source>
        <dbReference type="ARBA" id="ARBA00048924"/>
    </source>
</evidence>
<comment type="caution">
    <text evidence="10">The sequence shown here is derived from an EMBL/GenBank/DDBJ whole genome shotgun (WGS) entry which is preliminary data.</text>
</comment>
<dbReference type="InterPro" id="IPR016181">
    <property type="entry name" value="Acyl_CoA_acyltransferase"/>
</dbReference>
<comment type="pathway">
    <text evidence="1 8">Amine and polyamine biosynthesis; ectoine biosynthesis; L-ectoine from L-aspartate 4-semialdehyde: step 2/3.</text>
</comment>
<dbReference type="EMBL" id="AAOW01000022">
    <property type="protein sequence ID" value="EAR60186.1"/>
    <property type="molecule type" value="Genomic_DNA"/>
</dbReference>
<dbReference type="GO" id="GO:0033816">
    <property type="term" value="F:diaminobutyrate acetyltransferase activity"/>
    <property type="evidence" value="ECO:0007669"/>
    <property type="project" value="UniProtKB-EC"/>
</dbReference>
<evidence type="ECO:0000259" key="9">
    <source>
        <dbReference type="PROSITE" id="PS51186"/>
    </source>
</evidence>
<gene>
    <name evidence="8" type="primary">ectA</name>
    <name evidence="10" type="ORF">MED92_11804</name>
</gene>
<keyword evidence="5 8" id="KW-0808">Transferase</keyword>
<dbReference type="GO" id="GO:0019491">
    <property type="term" value="P:ectoine biosynthetic process"/>
    <property type="evidence" value="ECO:0007669"/>
    <property type="project" value="UniProtKB-UniPathway"/>
</dbReference>
<protein>
    <recommendedName>
        <fullName evidence="4 8">L-2,4-diaminobutyric acid acetyltransferase</fullName>
        <shortName evidence="8">DABA acetyltransferase</shortName>
        <ecNumber evidence="3 8">2.3.1.178</ecNumber>
    </recommendedName>
</protein>
<proteinExistence type="inferred from homology"/>
<dbReference type="PROSITE" id="PS51186">
    <property type="entry name" value="GNAT"/>
    <property type="match status" value="1"/>
</dbReference>
<dbReference type="PANTHER" id="PTHR43072">
    <property type="entry name" value="N-ACETYLTRANSFERASE"/>
    <property type="match status" value="1"/>
</dbReference>
<comment type="catalytic activity">
    <reaction evidence="7 8">
        <text>L-2,4-diaminobutanoate + acetyl-CoA = (2S)-4-acetamido-2-aminobutanoate + CoA + H(+)</text>
        <dbReference type="Rhea" id="RHEA:16901"/>
        <dbReference type="ChEBI" id="CHEBI:15378"/>
        <dbReference type="ChEBI" id="CHEBI:57287"/>
        <dbReference type="ChEBI" id="CHEBI:57288"/>
        <dbReference type="ChEBI" id="CHEBI:58761"/>
        <dbReference type="ChEBI" id="CHEBI:58929"/>
        <dbReference type="EC" id="2.3.1.178"/>
    </reaction>
</comment>
<dbReference type="Proteomes" id="UP000002171">
    <property type="component" value="Unassembled WGS sequence"/>
</dbReference>